<dbReference type="EMBL" id="QAPG01000024">
    <property type="protein sequence ID" value="TDZ37366.1"/>
    <property type="molecule type" value="Genomic_DNA"/>
</dbReference>
<organism evidence="2 3">
    <name type="scientific">Colletotrichum spinosum</name>
    <dbReference type="NCBI Taxonomy" id="1347390"/>
    <lineage>
        <taxon>Eukaryota</taxon>
        <taxon>Fungi</taxon>
        <taxon>Dikarya</taxon>
        <taxon>Ascomycota</taxon>
        <taxon>Pezizomycotina</taxon>
        <taxon>Sordariomycetes</taxon>
        <taxon>Hypocreomycetidae</taxon>
        <taxon>Glomerellales</taxon>
        <taxon>Glomerellaceae</taxon>
        <taxon>Colletotrichum</taxon>
        <taxon>Colletotrichum orbiculare species complex</taxon>
    </lineage>
</organism>
<evidence type="ECO:0000313" key="2">
    <source>
        <dbReference type="EMBL" id="TDZ37366.1"/>
    </source>
</evidence>
<protein>
    <submittedName>
        <fullName evidence="2">Uncharacterized protein</fullName>
    </submittedName>
</protein>
<feature type="transmembrane region" description="Helical" evidence="1">
    <location>
        <begin position="110"/>
        <end position="130"/>
    </location>
</feature>
<dbReference type="Proteomes" id="UP000295083">
    <property type="component" value="Unassembled WGS sequence"/>
</dbReference>
<keyword evidence="1" id="KW-0472">Membrane</keyword>
<proteinExistence type="predicted"/>
<keyword evidence="1" id="KW-0812">Transmembrane</keyword>
<dbReference type="AlphaFoldDB" id="A0A4R8QJW3"/>
<evidence type="ECO:0000256" key="1">
    <source>
        <dbReference type="SAM" id="Phobius"/>
    </source>
</evidence>
<feature type="transmembrane region" description="Helical" evidence="1">
    <location>
        <begin position="185"/>
        <end position="211"/>
    </location>
</feature>
<name>A0A4R8QJW3_9PEZI</name>
<keyword evidence="3" id="KW-1185">Reference proteome</keyword>
<keyword evidence="1" id="KW-1133">Transmembrane helix</keyword>
<feature type="transmembrane region" description="Helical" evidence="1">
    <location>
        <begin position="150"/>
        <end position="173"/>
    </location>
</feature>
<gene>
    <name evidence="2" type="ORF">C8035_v007037</name>
</gene>
<evidence type="ECO:0000313" key="3">
    <source>
        <dbReference type="Proteomes" id="UP000295083"/>
    </source>
</evidence>
<sequence>MLPILAPNNNTDYSLCNTPCQDTPEYSCGGQVGQERIYNIYGHDLDYFQYFRIVVHVHNGLINNYLVNNYLVNNYLVDNYLVDNHLVDNYLVDNDLIIIGRKFINNRHNFVIFINIYHDLPILFHLFYLFYVSHLFNPFYFFNLFDLFNLFNLVDVGYTFVSAVNILGTIINIRHNFIVIQSFNLVIIDPVALINFVCFDIIGILDIFNFFHELFFHQLDYCLVFVDYCCAFKPLRYFDSTINIDSRQYIWVVYSKFDDIKGVRNV</sequence>
<comment type="caution">
    <text evidence="2">The sequence shown here is derived from an EMBL/GenBank/DDBJ whole genome shotgun (WGS) entry which is preliminary data.</text>
</comment>
<reference evidence="2 3" key="1">
    <citation type="submission" date="2018-11" db="EMBL/GenBank/DDBJ databases">
        <title>Genome sequence and assembly of Colletotrichum spinosum.</title>
        <authorList>
            <person name="Gan P."/>
            <person name="Shirasu K."/>
        </authorList>
    </citation>
    <scope>NUCLEOTIDE SEQUENCE [LARGE SCALE GENOMIC DNA]</scope>
    <source>
        <strain evidence="2 3">CBS 515.97</strain>
    </source>
</reference>
<accession>A0A4R8QJW3</accession>